<dbReference type="Gene3D" id="1.20.1280.140">
    <property type="match status" value="1"/>
</dbReference>
<dbReference type="OrthoDB" id="3485059at2759"/>
<feature type="chain" id="PRO_5025531814" description="Cell wall protein" evidence="1">
    <location>
        <begin position="18"/>
        <end position="199"/>
    </location>
</feature>
<reference evidence="2" key="1">
    <citation type="journal article" date="2020" name="Stud. Mycol.">
        <title>101 Dothideomycetes genomes: a test case for predicting lifestyles and emergence of pathogens.</title>
        <authorList>
            <person name="Haridas S."/>
            <person name="Albert R."/>
            <person name="Binder M."/>
            <person name="Bloem J."/>
            <person name="Labutti K."/>
            <person name="Salamov A."/>
            <person name="Andreopoulos B."/>
            <person name="Baker S."/>
            <person name="Barry K."/>
            <person name="Bills G."/>
            <person name="Bluhm B."/>
            <person name="Cannon C."/>
            <person name="Castanera R."/>
            <person name="Culley D."/>
            <person name="Daum C."/>
            <person name="Ezra D."/>
            <person name="Gonzalez J."/>
            <person name="Henrissat B."/>
            <person name="Kuo A."/>
            <person name="Liang C."/>
            <person name="Lipzen A."/>
            <person name="Lutzoni F."/>
            <person name="Magnuson J."/>
            <person name="Mondo S."/>
            <person name="Nolan M."/>
            <person name="Ohm R."/>
            <person name="Pangilinan J."/>
            <person name="Park H.-J."/>
            <person name="Ramirez L."/>
            <person name="Alfaro M."/>
            <person name="Sun H."/>
            <person name="Tritt A."/>
            <person name="Yoshinaga Y."/>
            <person name="Zwiers L.-H."/>
            <person name="Turgeon B."/>
            <person name="Goodwin S."/>
            <person name="Spatafora J."/>
            <person name="Crous P."/>
            <person name="Grigoriev I."/>
        </authorList>
    </citation>
    <scope>NUCLEOTIDE SEQUENCE</scope>
    <source>
        <strain evidence="2">SCOH1-5</strain>
    </source>
</reference>
<dbReference type="GO" id="GO:0005576">
    <property type="term" value="C:extracellular region"/>
    <property type="evidence" value="ECO:0007669"/>
    <property type="project" value="TreeGrafter"/>
</dbReference>
<dbReference type="AlphaFoldDB" id="A0A6A6FH50"/>
<organism evidence="2 3">
    <name type="scientific">Cercospora zeae-maydis SCOH1-5</name>
    <dbReference type="NCBI Taxonomy" id="717836"/>
    <lineage>
        <taxon>Eukaryota</taxon>
        <taxon>Fungi</taxon>
        <taxon>Dikarya</taxon>
        <taxon>Ascomycota</taxon>
        <taxon>Pezizomycotina</taxon>
        <taxon>Dothideomycetes</taxon>
        <taxon>Dothideomycetidae</taxon>
        <taxon>Mycosphaerellales</taxon>
        <taxon>Mycosphaerellaceae</taxon>
        <taxon>Cercospora</taxon>
    </lineage>
</organism>
<name>A0A6A6FH50_9PEZI</name>
<dbReference type="PANTHER" id="PTHR38123:SF4">
    <property type="entry name" value="CELL WALL GALACTOMANNOPROTEIN, PUTATIVE (AFU_ORTHOLOGUE AFUA_4G00870)-RELATED"/>
    <property type="match status" value="1"/>
</dbReference>
<sequence>MRLTTFFISSLLTLASTHPLYTIVKRDAASIVAALQDVQTNVQTLNATVNTFNQGDLDGLIKVLKIQKQTSAVSDAVTTAASTAQQSSPLSEADTQKVAEGVLALKADLDSFLPNLSSKKSAFDSVVLLFSVSKTVAQSLQTQKLQSANLGQAITAKLTGPLAGFAPLINAQIAEQFDKAIGVFQQPGGVISLPPLPGL</sequence>
<keyword evidence="3" id="KW-1185">Reference proteome</keyword>
<accession>A0A6A6FH50</accession>
<dbReference type="Proteomes" id="UP000799539">
    <property type="component" value="Unassembled WGS sequence"/>
</dbReference>
<evidence type="ECO:0000256" key="1">
    <source>
        <dbReference type="SAM" id="SignalP"/>
    </source>
</evidence>
<feature type="signal peptide" evidence="1">
    <location>
        <begin position="1"/>
        <end position="17"/>
    </location>
</feature>
<protein>
    <recommendedName>
        <fullName evidence="4">Cell wall protein</fullName>
    </recommendedName>
</protein>
<evidence type="ECO:0000313" key="2">
    <source>
        <dbReference type="EMBL" id="KAF2212752.1"/>
    </source>
</evidence>
<dbReference type="PANTHER" id="PTHR38123">
    <property type="entry name" value="CELL WALL SERINE-THREONINE-RICH GALACTOMANNOPROTEIN MP1 (AFU_ORTHOLOGUE AFUA_4G03240)"/>
    <property type="match status" value="1"/>
</dbReference>
<dbReference type="EMBL" id="ML992672">
    <property type="protein sequence ID" value="KAF2212752.1"/>
    <property type="molecule type" value="Genomic_DNA"/>
</dbReference>
<proteinExistence type="predicted"/>
<gene>
    <name evidence="2" type="ORF">CERZMDRAFT_111799</name>
</gene>
<keyword evidence="1" id="KW-0732">Signal</keyword>
<dbReference type="InterPro" id="IPR021054">
    <property type="entry name" value="Cell_wall_mannoprotein_1"/>
</dbReference>
<evidence type="ECO:0000313" key="3">
    <source>
        <dbReference type="Proteomes" id="UP000799539"/>
    </source>
</evidence>
<dbReference type="Pfam" id="PF12296">
    <property type="entry name" value="HsbA"/>
    <property type="match status" value="1"/>
</dbReference>
<evidence type="ECO:0008006" key="4">
    <source>
        <dbReference type="Google" id="ProtNLM"/>
    </source>
</evidence>